<organism evidence="3 4">
    <name type="scientific">Halovulum marinum</name>
    <dbReference type="NCBI Taxonomy" id="2662447"/>
    <lineage>
        <taxon>Bacteria</taxon>
        <taxon>Pseudomonadati</taxon>
        <taxon>Pseudomonadota</taxon>
        <taxon>Alphaproteobacteria</taxon>
        <taxon>Rhodobacterales</taxon>
        <taxon>Paracoccaceae</taxon>
        <taxon>Halovulum</taxon>
    </lineage>
</organism>
<gene>
    <name evidence="3" type="ORF">GE300_17730</name>
</gene>
<evidence type="ECO:0000313" key="3">
    <source>
        <dbReference type="EMBL" id="MSU91424.1"/>
    </source>
</evidence>
<name>A0A6L5Z5V0_9RHOB</name>
<evidence type="ECO:0000259" key="2">
    <source>
        <dbReference type="Pfam" id="PF03061"/>
    </source>
</evidence>
<dbReference type="InterPro" id="IPR003736">
    <property type="entry name" value="PAAI_dom"/>
</dbReference>
<reference evidence="3 4" key="1">
    <citation type="submission" date="2019-10" db="EMBL/GenBank/DDBJ databases">
        <title>Cognatihalovulum marinum gen. nov. sp. nov., a new member of the family Rhodobacteraceae isolated from deep seawater of the Northwest Indian Ocean.</title>
        <authorList>
            <person name="Ruan C."/>
            <person name="Wang J."/>
            <person name="Zheng X."/>
            <person name="Song L."/>
            <person name="Zhu Y."/>
            <person name="Huang Y."/>
            <person name="Lu Z."/>
            <person name="Du W."/>
            <person name="Huang L."/>
            <person name="Dai X."/>
        </authorList>
    </citation>
    <scope>NUCLEOTIDE SEQUENCE [LARGE SCALE GENOMIC DNA]</scope>
    <source>
        <strain evidence="3 4">2CG4</strain>
    </source>
</reference>
<dbReference type="RefSeq" id="WP_154448633.1">
    <property type="nucleotide sequence ID" value="NZ_WIND01000019.1"/>
</dbReference>
<dbReference type="CDD" id="cd03443">
    <property type="entry name" value="PaaI_thioesterase"/>
    <property type="match status" value="1"/>
</dbReference>
<comment type="caution">
    <text evidence="3">The sequence shown here is derived from an EMBL/GenBank/DDBJ whole genome shotgun (WGS) entry which is preliminary data.</text>
</comment>
<dbReference type="GO" id="GO:0016289">
    <property type="term" value="F:acyl-CoA hydrolase activity"/>
    <property type="evidence" value="ECO:0007669"/>
    <property type="project" value="UniProtKB-ARBA"/>
</dbReference>
<evidence type="ECO:0000256" key="1">
    <source>
        <dbReference type="ARBA" id="ARBA00022801"/>
    </source>
</evidence>
<protein>
    <submittedName>
        <fullName evidence="3">Hotdog fold thioesterase</fullName>
    </submittedName>
</protein>
<dbReference type="SUPFAM" id="SSF54637">
    <property type="entry name" value="Thioesterase/thiol ester dehydrase-isomerase"/>
    <property type="match status" value="1"/>
</dbReference>
<accession>A0A6L5Z5V0</accession>
<proteinExistence type="predicted"/>
<dbReference type="Proteomes" id="UP000474957">
    <property type="component" value="Unassembled WGS sequence"/>
</dbReference>
<dbReference type="Gene3D" id="3.10.129.10">
    <property type="entry name" value="Hotdog Thioesterase"/>
    <property type="match status" value="1"/>
</dbReference>
<dbReference type="EMBL" id="WIND01000019">
    <property type="protein sequence ID" value="MSU91424.1"/>
    <property type="molecule type" value="Genomic_DNA"/>
</dbReference>
<keyword evidence="4" id="KW-1185">Reference proteome</keyword>
<evidence type="ECO:0000313" key="4">
    <source>
        <dbReference type="Proteomes" id="UP000474957"/>
    </source>
</evidence>
<dbReference type="InterPro" id="IPR006683">
    <property type="entry name" value="Thioestr_dom"/>
</dbReference>
<sequence>MEGRFTILSLEPCRLVCEMRVGEAELRPGGTVSGPAMFTAADCAFYMATLAMIGTQALTVTTSATINFMRKPAPGPIRAEARILKLGRTLSVGDVLLYSARDRAGDAAPVAQASLTYSIPPAR</sequence>
<keyword evidence="1" id="KW-0378">Hydrolase</keyword>
<feature type="domain" description="Thioesterase" evidence="2">
    <location>
        <begin position="29"/>
        <end position="103"/>
    </location>
</feature>
<dbReference type="NCBIfam" id="TIGR00369">
    <property type="entry name" value="unchar_dom_1"/>
    <property type="match status" value="1"/>
</dbReference>
<dbReference type="InterPro" id="IPR029069">
    <property type="entry name" value="HotDog_dom_sf"/>
</dbReference>
<dbReference type="Pfam" id="PF03061">
    <property type="entry name" value="4HBT"/>
    <property type="match status" value="1"/>
</dbReference>
<dbReference type="AlphaFoldDB" id="A0A6L5Z5V0"/>